<comment type="similarity">
    <text evidence="1 6">Belongs to the peptidase S8 family.</text>
</comment>
<dbReference type="SUPFAM" id="SSF52743">
    <property type="entry name" value="Subtilisin-like"/>
    <property type="match status" value="1"/>
</dbReference>
<feature type="domain" description="Peptidase S8/S53" evidence="7">
    <location>
        <begin position="142"/>
        <end position="334"/>
    </location>
</feature>
<dbReference type="InterPro" id="IPR023828">
    <property type="entry name" value="Peptidase_S8_Ser-AS"/>
</dbReference>
<dbReference type="PRINTS" id="PR00723">
    <property type="entry name" value="SUBTILISIN"/>
</dbReference>
<dbReference type="InterPro" id="IPR050131">
    <property type="entry name" value="Peptidase_S8_subtilisin-like"/>
</dbReference>
<evidence type="ECO:0000256" key="5">
    <source>
        <dbReference type="PIRSR" id="PIRSR615500-1"/>
    </source>
</evidence>
<keyword evidence="2 6" id="KW-0645">Protease</keyword>
<dbReference type="InterPro" id="IPR015500">
    <property type="entry name" value="Peptidase_S8_subtilisin-rel"/>
</dbReference>
<dbReference type="PROSITE" id="PS51892">
    <property type="entry name" value="SUBTILASE"/>
    <property type="match status" value="1"/>
</dbReference>
<evidence type="ECO:0000313" key="8">
    <source>
        <dbReference type="EMBL" id="SUB85215.1"/>
    </source>
</evidence>
<evidence type="ECO:0000256" key="6">
    <source>
        <dbReference type="PROSITE-ProRule" id="PRU01240"/>
    </source>
</evidence>
<feature type="active site" description="Charge relay system" evidence="5 6">
    <location>
        <position position="585"/>
    </location>
</feature>
<dbReference type="PANTHER" id="PTHR43806">
    <property type="entry name" value="PEPTIDASE S8"/>
    <property type="match status" value="1"/>
</dbReference>
<feature type="domain" description="Peptidase S8/S53" evidence="7">
    <location>
        <begin position="475"/>
        <end position="635"/>
    </location>
</feature>
<sequence>MMKKIILLQLLLLLVVGVYAQRPNYLKLSPLVREAVTEVIVETRKAPSITRNPENRTLTAFAKFSNDAEKTIQNFGCEVLAKVGNVYILSIPLDKIAALSNQQNVLRIEAGRSNEVQMDTTKLFINALQVYEGRQLPQKYTGKGVVVGVQDVGFDLTHPTFYSVDMSEYRIKALWDQLSTDTLNTSLPVGRDYHSQQELMKIGRSFDGLIETHGTHTAGIAAGSGAEGDAKVSPYRGMAYESDIVMVANAVGSNIQLIDKKNYYKYTYATDALGFKYIFDYADRQNKPCVINFSEGGHEDFQGYDQLYYEMLDKLVGPGHIIVASAGNSADWVNYINKPKGVESSGAFVLGGKERASFTLKSDQPFTFRFAVYADRTNPFFFEIPTQKIVESKDFLLEDSIVIGKQKYIYRMLAYRSSYNSNEMAYDIMLISKPDLGHNVPLSLEIVGVDAAVNLYRLSGYLLPNELNPQLKAGDNSHSVHSPSSARRVISVGATAYRRGFYNYLGVWKDYNKGTDGRRTSFSSVGPTLDGRTKPDVMAPGQNIISAYSSFFINNPDNVGELGSDVKHFPFNGKTYAWNSNGGTSMSSPIIAGAIALWLQAYPRLTPEDCFDVFSKTCTHYDASLSYPNNLYGYGQIDVYEGLKEVLKKAAAGIEQVEDTLTLHNDNKIYYLDGRFAGTNENLLPCGIYIRNHKKFIKR</sequence>
<proteinExistence type="inferred from homology"/>
<dbReference type="Pfam" id="PF00082">
    <property type="entry name" value="Peptidase_S8"/>
    <property type="match status" value="2"/>
</dbReference>
<reference evidence="8 9" key="1">
    <citation type="submission" date="2018-06" db="EMBL/GenBank/DDBJ databases">
        <authorList>
            <consortium name="Pathogen Informatics"/>
            <person name="Doyle S."/>
        </authorList>
    </citation>
    <scope>NUCLEOTIDE SEQUENCE [LARGE SCALE GENOMIC DNA]</scope>
    <source>
        <strain evidence="8 9">NCTC11157</strain>
    </source>
</reference>
<feature type="active site" description="Charge relay system" evidence="5 6">
    <location>
        <position position="151"/>
    </location>
</feature>
<keyword evidence="4 6" id="KW-0720">Serine protease</keyword>
<evidence type="ECO:0000256" key="2">
    <source>
        <dbReference type="ARBA" id="ARBA00022670"/>
    </source>
</evidence>
<dbReference type="GO" id="GO:0004252">
    <property type="term" value="F:serine-type endopeptidase activity"/>
    <property type="evidence" value="ECO:0007669"/>
    <property type="project" value="UniProtKB-UniRule"/>
</dbReference>
<dbReference type="GO" id="GO:0006508">
    <property type="term" value="P:proteolysis"/>
    <property type="evidence" value="ECO:0007669"/>
    <property type="project" value="UniProtKB-KW"/>
</dbReference>
<accession>A0A379DXS9</accession>
<dbReference type="EMBL" id="UGTL01000001">
    <property type="protein sequence ID" value="SUB85215.1"/>
    <property type="molecule type" value="Genomic_DNA"/>
</dbReference>
<name>A0A379DXS9_9BACT</name>
<gene>
    <name evidence="8" type="primary">aprX</name>
    <name evidence="8" type="ORF">NCTC11157_00938</name>
</gene>
<keyword evidence="3 6" id="KW-0378">Hydrolase</keyword>
<dbReference type="InterPro" id="IPR000209">
    <property type="entry name" value="Peptidase_S8/S53_dom"/>
</dbReference>
<evidence type="ECO:0000256" key="3">
    <source>
        <dbReference type="ARBA" id="ARBA00022801"/>
    </source>
</evidence>
<protein>
    <submittedName>
        <fullName evidence="8">Serine protease AprX</fullName>
        <ecNumber evidence="8">3.4.21.-</ecNumber>
    </submittedName>
</protein>
<evidence type="ECO:0000256" key="4">
    <source>
        <dbReference type="ARBA" id="ARBA00022825"/>
    </source>
</evidence>
<evidence type="ECO:0000259" key="7">
    <source>
        <dbReference type="Pfam" id="PF00082"/>
    </source>
</evidence>
<dbReference type="Proteomes" id="UP000254072">
    <property type="component" value="Unassembled WGS sequence"/>
</dbReference>
<evidence type="ECO:0000256" key="1">
    <source>
        <dbReference type="ARBA" id="ARBA00011073"/>
    </source>
</evidence>
<dbReference type="AlphaFoldDB" id="A0A379DXS9"/>
<organism evidence="8 9">
    <name type="scientific">Prevotella disiens</name>
    <dbReference type="NCBI Taxonomy" id="28130"/>
    <lineage>
        <taxon>Bacteria</taxon>
        <taxon>Pseudomonadati</taxon>
        <taxon>Bacteroidota</taxon>
        <taxon>Bacteroidia</taxon>
        <taxon>Bacteroidales</taxon>
        <taxon>Prevotellaceae</taxon>
        <taxon>Prevotella</taxon>
    </lineage>
</organism>
<feature type="active site" description="Charge relay system" evidence="5 6">
    <location>
        <position position="213"/>
    </location>
</feature>
<dbReference type="EC" id="3.4.21.-" evidence="8"/>
<dbReference type="InterPro" id="IPR036852">
    <property type="entry name" value="Peptidase_S8/S53_dom_sf"/>
</dbReference>
<dbReference type="PANTHER" id="PTHR43806:SF11">
    <property type="entry name" value="CEREVISIN-RELATED"/>
    <property type="match status" value="1"/>
</dbReference>
<evidence type="ECO:0000313" key="9">
    <source>
        <dbReference type="Proteomes" id="UP000254072"/>
    </source>
</evidence>
<dbReference type="PROSITE" id="PS00138">
    <property type="entry name" value="SUBTILASE_SER"/>
    <property type="match status" value="1"/>
</dbReference>
<dbReference type="Gene3D" id="3.40.50.200">
    <property type="entry name" value="Peptidase S8/S53 domain"/>
    <property type="match status" value="2"/>
</dbReference>